<dbReference type="Proteomes" id="UP000178176">
    <property type="component" value="Unassembled WGS sequence"/>
</dbReference>
<dbReference type="SUPFAM" id="SSF55729">
    <property type="entry name" value="Acyl-CoA N-acyltransferases (Nat)"/>
    <property type="match status" value="1"/>
</dbReference>
<dbReference type="PROSITE" id="PS51186">
    <property type="entry name" value="GNAT"/>
    <property type="match status" value="1"/>
</dbReference>
<comment type="caution">
    <text evidence="2">The sequence shown here is derived from an EMBL/GenBank/DDBJ whole genome shotgun (WGS) entry which is preliminary data.</text>
</comment>
<dbReference type="InterPro" id="IPR000182">
    <property type="entry name" value="GNAT_dom"/>
</dbReference>
<dbReference type="Pfam" id="PF00583">
    <property type="entry name" value="Acetyltransf_1"/>
    <property type="match status" value="1"/>
</dbReference>
<evidence type="ECO:0000313" key="3">
    <source>
        <dbReference type="Proteomes" id="UP000178176"/>
    </source>
</evidence>
<organism evidence="2 3">
    <name type="scientific">Candidatus Amesbacteria bacterium RIFCSPHIGHO2_01_FULL_48_32b</name>
    <dbReference type="NCBI Taxonomy" id="1797253"/>
    <lineage>
        <taxon>Bacteria</taxon>
        <taxon>Candidatus Amesiibacteriota</taxon>
    </lineage>
</organism>
<dbReference type="GO" id="GO:0016747">
    <property type="term" value="F:acyltransferase activity, transferring groups other than amino-acyl groups"/>
    <property type="evidence" value="ECO:0007669"/>
    <property type="project" value="InterPro"/>
</dbReference>
<evidence type="ECO:0000313" key="2">
    <source>
        <dbReference type="EMBL" id="OGC91828.1"/>
    </source>
</evidence>
<evidence type="ECO:0000259" key="1">
    <source>
        <dbReference type="PROSITE" id="PS51186"/>
    </source>
</evidence>
<dbReference type="InterPro" id="IPR016181">
    <property type="entry name" value="Acyl_CoA_acyltransferase"/>
</dbReference>
<dbReference type="CDD" id="cd04301">
    <property type="entry name" value="NAT_SF"/>
    <property type="match status" value="1"/>
</dbReference>
<gene>
    <name evidence="2" type="ORF">A2876_04680</name>
</gene>
<name>A0A1F4YDA0_9BACT</name>
<sequence length="164" mass="19017">MTIRESKVVLEPVSADKRQLLENLLQLYAYDFSEFYGDEIGESGDYGYDRLLRYYWDGQNPDPFVIRVDGNVAGFVMVKRKEFKSVDYHSIAEFFVLKKYRKSGIGTKAAEMAFSKFPGKWYVDVIQANQPARSFWEKVFNSFTGGKYVRSEDSEGKKIIFTFA</sequence>
<dbReference type="AlphaFoldDB" id="A0A1F4YDA0"/>
<feature type="domain" description="N-acetyltransferase" evidence="1">
    <location>
        <begin position="8"/>
        <end position="164"/>
    </location>
</feature>
<reference evidence="2 3" key="1">
    <citation type="journal article" date="2016" name="Nat. Commun.">
        <title>Thousands of microbial genomes shed light on interconnected biogeochemical processes in an aquifer system.</title>
        <authorList>
            <person name="Anantharaman K."/>
            <person name="Brown C.T."/>
            <person name="Hug L.A."/>
            <person name="Sharon I."/>
            <person name="Castelle C.J."/>
            <person name="Probst A.J."/>
            <person name="Thomas B.C."/>
            <person name="Singh A."/>
            <person name="Wilkins M.J."/>
            <person name="Karaoz U."/>
            <person name="Brodie E.L."/>
            <person name="Williams K.H."/>
            <person name="Hubbard S.S."/>
            <person name="Banfield J.F."/>
        </authorList>
    </citation>
    <scope>NUCLEOTIDE SEQUENCE [LARGE SCALE GENOMIC DNA]</scope>
</reference>
<accession>A0A1F4YDA0</accession>
<proteinExistence type="predicted"/>
<dbReference type="EMBL" id="MEXH01000028">
    <property type="protein sequence ID" value="OGC91828.1"/>
    <property type="molecule type" value="Genomic_DNA"/>
</dbReference>
<dbReference type="Gene3D" id="3.40.630.30">
    <property type="match status" value="1"/>
</dbReference>
<protein>
    <recommendedName>
        <fullName evidence="1">N-acetyltransferase domain-containing protein</fullName>
    </recommendedName>
</protein>